<sequence>MDGPDPSAVPLRERTEWIWSFFGEGGNKDVWDNFVTIFENLCSKDGEEFYENTLLPGLREFMVLQKGEEFVGRQDLGVEMNVTKIQTKEAKVATFLVPLHLFSFPSRFDIASFSHTVSLIRPDNINSAVIPHVAGLHDVSGKLFLCAITKEHVVLTIQAMAFAYAYTKRDAPPGLSARMVNGINVSVDERQGATKGVVKILSWGGKEPLSGTTNLGPNGDSRYGGIKATMCRTFPSTVEHNNNGVEVDDKMTQDKVETVTEPNDSVNDLNYAISQSGNRPLENKLKH</sequence>
<dbReference type="AlphaFoldDB" id="A0A0G4HF00"/>
<dbReference type="VEuPathDB" id="CryptoDB:Cvel_6552"/>
<feature type="compositionally biased region" description="Polar residues" evidence="1">
    <location>
        <begin position="260"/>
        <end position="278"/>
    </location>
</feature>
<dbReference type="EMBL" id="CDMZ01002451">
    <property type="protein sequence ID" value="CEM42446.1"/>
    <property type="molecule type" value="Genomic_DNA"/>
</dbReference>
<evidence type="ECO:0000256" key="1">
    <source>
        <dbReference type="SAM" id="MobiDB-lite"/>
    </source>
</evidence>
<feature type="region of interest" description="Disordered" evidence="1">
    <location>
        <begin position="259"/>
        <end position="287"/>
    </location>
</feature>
<organism evidence="2">
    <name type="scientific">Chromera velia CCMP2878</name>
    <dbReference type="NCBI Taxonomy" id="1169474"/>
    <lineage>
        <taxon>Eukaryota</taxon>
        <taxon>Sar</taxon>
        <taxon>Alveolata</taxon>
        <taxon>Colpodellida</taxon>
        <taxon>Chromeraceae</taxon>
        <taxon>Chromera</taxon>
    </lineage>
</organism>
<protein>
    <submittedName>
        <fullName evidence="2">Uncharacterized protein</fullName>
    </submittedName>
</protein>
<evidence type="ECO:0000313" key="2">
    <source>
        <dbReference type="EMBL" id="CEM42446.1"/>
    </source>
</evidence>
<accession>A0A0G4HF00</accession>
<proteinExistence type="predicted"/>
<reference evidence="2" key="1">
    <citation type="submission" date="2014-11" db="EMBL/GenBank/DDBJ databases">
        <authorList>
            <person name="Otto D Thomas"/>
            <person name="Naeem Raeece"/>
        </authorList>
    </citation>
    <scope>NUCLEOTIDE SEQUENCE</scope>
</reference>
<gene>
    <name evidence="2" type="ORF">Cvel_6552</name>
</gene>
<name>A0A0G4HF00_9ALVE</name>